<gene>
    <name evidence="1" type="ORF">UFOVP679_14</name>
</gene>
<proteinExistence type="predicted"/>
<accession>A0A6J5NJA6</accession>
<evidence type="ECO:0000313" key="1">
    <source>
        <dbReference type="EMBL" id="CAB4157305.1"/>
    </source>
</evidence>
<organism evidence="1">
    <name type="scientific">uncultured Caudovirales phage</name>
    <dbReference type="NCBI Taxonomy" id="2100421"/>
    <lineage>
        <taxon>Viruses</taxon>
        <taxon>Duplodnaviria</taxon>
        <taxon>Heunggongvirae</taxon>
        <taxon>Uroviricota</taxon>
        <taxon>Caudoviricetes</taxon>
        <taxon>Peduoviridae</taxon>
        <taxon>Maltschvirus</taxon>
        <taxon>Maltschvirus maltsch</taxon>
    </lineage>
</organism>
<reference evidence="1" key="1">
    <citation type="submission" date="2020-04" db="EMBL/GenBank/DDBJ databases">
        <authorList>
            <person name="Chiriac C."/>
            <person name="Salcher M."/>
            <person name="Ghai R."/>
            <person name="Kavagutti S V."/>
        </authorList>
    </citation>
    <scope>NUCLEOTIDE SEQUENCE</scope>
</reference>
<protein>
    <submittedName>
        <fullName evidence="1">Uncharacterized protein</fullName>
    </submittedName>
</protein>
<sequence length="95" mass="10247">MTPLIEQEPVEVLMFGPHDVEAGHELALDAAASLTETAIGLGRDDLPAYYIVLALIRTLARISVAALPGYSDGVMPMVQKALEQERVNFAKAVQQ</sequence>
<dbReference type="EMBL" id="LR796660">
    <property type="protein sequence ID" value="CAB4157305.1"/>
    <property type="molecule type" value="Genomic_DNA"/>
</dbReference>
<name>A0A6J5NJA6_9CAUD</name>